<keyword evidence="3 5" id="KW-0697">Rotamase</keyword>
<dbReference type="AlphaFoldDB" id="A0A7H0H8D8"/>
<dbReference type="InterPro" id="IPR046357">
    <property type="entry name" value="PPIase_dom_sf"/>
</dbReference>
<gene>
    <name evidence="10" type="ORF">H9L22_05440</name>
</gene>
<organism evidence="10 11">
    <name type="scientific">Tessaracoccus defluvii</name>
    <dbReference type="NCBI Taxonomy" id="1285901"/>
    <lineage>
        <taxon>Bacteria</taxon>
        <taxon>Bacillati</taxon>
        <taxon>Actinomycetota</taxon>
        <taxon>Actinomycetes</taxon>
        <taxon>Propionibacteriales</taxon>
        <taxon>Propionibacteriaceae</taxon>
        <taxon>Tessaracoccus</taxon>
    </lineage>
</organism>
<feature type="chain" id="PRO_5039568885" description="Peptidyl-prolyl cis-trans isomerase" evidence="8">
    <location>
        <begin position="19"/>
        <end position="317"/>
    </location>
</feature>
<dbReference type="EMBL" id="CP060789">
    <property type="protein sequence ID" value="QNP56804.1"/>
    <property type="molecule type" value="Genomic_DNA"/>
</dbReference>
<dbReference type="RefSeq" id="WP_187721903.1">
    <property type="nucleotide sequence ID" value="NZ_BAABBL010000002.1"/>
</dbReference>
<proteinExistence type="inferred from homology"/>
<dbReference type="GO" id="GO:0003755">
    <property type="term" value="F:peptidyl-prolyl cis-trans isomerase activity"/>
    <property type="evidence" value="ECO:0007669"/>
    <property type="project" value="UniProtKB-UniRule"/>
</dbReference>
<dbReference type="EC" id="5.2.1.8" evidence="6"/>
<dbReference type="PROSITE" id="PS51257">
    <property type="entry name" value="PROKAR_LIPOPROTEIN"/>
    <property type="match status" value="1"/>
</dbReference>
<evidence type="ECO:0000313" key="10">
    <source>
        <dbReference type="EMBL" id="QNP56804.1"/>
    </source>
</evidence>
<name>A0A7H0H8D8_9ACTN</name>
<sequence>MKFRTPVLLALSALLALAGCSTPTATPESSPSASGSASAESTTGTTGTPPTVDRDPQGDLPTITFDGAGIPTMETTPTDPPADISVKTLKAGDGDEVAEGAYVKVNYAGFLWSDGSQFDSSYDRGESTSFSLNQVVDGWKYGLAGTRVGDQVQIVVPPVYGYGDQDSGTIPAGSTLVFVVDVLGSTAITTDALAAATATDAELPAGLTVEGDLGSQPSLVYADGSTAPAESQIIVLSEGAGAEITEADTVFYHMVGGDWGGETEVDWEVGYQQVPSANAIELLGKKVGSRVLLIYPADESNTEAQVLVLDLLASVPA</sequence>
<evidence type="ECO:0000256" key="1">
    <source>
        <dbReference type="ARBA" id="ARBA00000971"/>
    </source>
</evidence>
<evidence type="ECO:0000256" key="4">
    <source>
        <dbReference type="ARBA" id="ARBA00023235"/>
    </source>
</evidence>
<evidence type="ECO:0000259" key="9">
    <source>
        <dbReference type="PROSITE" id="PS50059"/>
    </source>
</evidence>
<evidence type="ECO:0000313" key="11">
    <source>
        <dbReference type="Proteomes" id="UP000516117"/>
    </source>
</evidence>
<dbReference type="Gene3D" id="3.10.50.40">
    <property type="match status" value="1"/>
</dbReference>
<evidence type="ECO:0000256" key="3">
    <source>
        <dbReference type="ARBA" id="ARBA00023110"/>
    </source>
</evidence>
<protein>
    <recommendedName>
        <fullName evidence="6">Peptidyl-prolyl cis-trans isomerase</fullName>
        <ecNumber evidence="6">5.2.1.8</ecNumber>
    </recommendedName>
</protein>
<evidence type="ECO:0000256" key="7">
    <source>
        <dbReference type="SAM" id="MobiDB-lite"/>
    </source>
</evidence>
<comment type="catalytic activity">
    <reaction evidence="1 5 6">
        <text>[protein]-peptidylproline (omega=180) = [protein]-peptidylproline (omega=0)</text>
        <dbReference type="Rhea" id="RHEA:16237"/>
        <dbReference type="Rhea" id="RHEA-COMP:10747"/>
        <dbReference type="Rhea" id="RHEA-COMP:10748"/>
        <dbReference type="ChEBI" id="CHEBI:83833"/>
        <dbReference type="ChEBI" id="CHEBI:83834"/>
        <dbReference type="EC" id="5.2.1.8"/>
    </reaction>
</comment>
<reference evidence="10 11" key="1">
    <citation type="submission" date="2020-08" db="EMBL/GenBank/DDBJ databases">
        <title>Genome sequence of Tessaracoccus defluvii JCM 17540T.</title>
        <authorList>
            <person name="Hyun D.-W."/>
            <person name="Bae J.-W."/>
        </authorList>
    </citation>
    <scope>NUCLEOTIDE SEQUENCE [LARGE SCALE GENOMIC DNA]</scope>
    <source>
        <strain evidence="10 11">JCM 17540</strain>
    </source>
</reference>
<feature type="compositionally biased region" description="Low complexity" evidence="7">
    <location>
        <begin position="21"/>
        <end position="51"/>
    </location>
</feature>
<evidence type="ECO:0000256" key="6">
    <source>
        <dbReference type="RuleBase" id="RU003915"/>
    </source>
</evidence>
<keyword evidence="11" id="KW-1185">Reference proteome</keyword>
<dbReference type="KEGG" id="tdf:H9L22_05440"/>
<evidence type="ECO:0000256" key="5">
    <source>
        <dbReference type="PROSITE-ProRule" id="PRU00277"/>
    </source>
</evidence>
<comment type="similarity">
    <text evidence="2 6">Belongs to the FKBP-type PPIase family.</text>
</comment>
<dbReference type="PROSITE" id="PS50059">
    <property type="entry name" value="FKBP_PPIASE"/>
    <property type="match status" value="1"/>
</dbReference>
<accession>A0A7H0H8D8</accession>
<evidence type="ECO:0000256" key="8">
    <source>
        <dbReference type="SAM" id="SignalP"/>
    </source>
</evidence>
<feature type="region of interest" description="Disordered" evidence="7">
    <location>
        <begin position="21"/>
        <end position="84"/>
    </location>
</feature>
<dbReference type="SUPFAM" id="SSF54534">
    <property type="entry name" value="FKBP-like"/>
    <property type="match status" value="2"/>
</dbReference>
<dbReference type="PANTHER" id="PTHR43811">
    <property type="entry name" value="FKBP-TYPE PEPTIDYL-PROLYL CIS-TRANS ISOMERASE FKPA"/>
    <property type="match status" value="1"/>
</dbReference>
<dbReference type="Pfam" id="PF00254">
    <property type="entry name" value="FKBP_C"/>
    <property type="match status" value="1"/>
</dbReference>
<feature type="signal peptide" evidence="8">
    <location>
        <begin position="1"/>
        <end position="18"/>
    </location>
</feature>
<dbReference type="PANTHER" id="PTHR43811:SF19">
    <property type="entry name" value="39 KDA FK506-BINDING NUCLEAR PROTEIN"/>
    <property type="match status" value="1"/>
</dbReference>
<keyword evidence="4 5" id="KW-0413">Isomerase</keyword>
<dbReference type="Proteomes" id="UP000516117">
    <property type="component" value="Chromosome"/>
</dbReference>
<dbReference type="InterPro" id="IPR001179">
    <property type="entry name" value="PPIase_FKBP_dom"/>
</dbReference>
<evidence type="ECO:0000256" key="2">
    <source>
        <dbReference type="ARBA" id="ARBA00006577"/>
    </source>
</evidence>
<keyword evidence="8" id="KW-0732">Signal</keyword>
<feature type="domain" description="PPIase FKBP-type" evidence="9">
    <location>
        <begin position="100"/>
        <end position="186"/>
    </location>
</feature>